<proteinExistence type="predicted"/>
<dbReference type="AlphaFoldDB" id="A0A379VVN0"/>
<gene>
    <name evidence="1" type="ORF">NCTC8256_04256</name>
</gene>
<accession>A0A379VVN0</accession>
<dbReference type="Proteomes" id="UP000254346">
    <property type="component" value="Unassembled WGS sequence"/>
</dbReference>
<evidence type="ECO:0000313" key="1">
    <source>
        <dbReference type="EMBL" id="SUH10261.1"/>
    </source>
</evidence>
<protein>
    <submittedName>
        <fullName evidence="1">Uncharacterized protein</fullName>
    </submittedName>
</protein>
<sequence>MAEIDHDLRRQSRFGEAFFHLSNMLRAIVWRFTARRMIWQSPLPLVFTIAE</sequence>
<name>A0A379VVN0_SALET</name>
<organism evidence="1 2">
    <name type="scientific">Salmonella enterica I</name>
    <dbReference type="NCBI Taxonomy" id="59201"/>
    <lineage>
        <taxon>Bacteria</taxon>
        <taxon>Pseudomonadati</taxon>
        <taxon>Pseudomonadota</taxon>
        <taxon>Gammaproteobacteria</taxon>
        <taxon>Enterobacterales</taxon>
        <taxon>Enterobacteriaceae</taxon>
        <taxon>Salmonella</taxon>
    </lineage>
</organism>
<dbReference type="EMBL" id="UGXR01000001">
    <property type="protein sequence ID" value="SUH10261.1"/>
    <property type="molecule type" value="Genomic_DNA"/>
</dbReference>
<evidence type="ECO:0000313" key="2">
    <source>
        <dbReference type="Proteomes" id="UP000254346"/>
    </source>
</evidence>
<reference evidence="1 2" key="1">
    <citation type="submission" date="2018-06" db="EMBL/GenBank/DDBJ databases">
        <authorList>
            <consortium name="Pathogen Informatics"/>
            <person name="Doyle S."/>
        </authorList>
    </citation>
    <scope>NUCLEOTIDE SEQUENCE [LARGE SCALE GENOMIC DNA]</scope>
    <source>
        <strain evidence="1 2">NCTC8256</strain>
    </source>
</reference>